<dbReference type="Proteomes" id="UP000605992">
    <property type="component" value="Unassembled WGS sequence"/>
</dbReference>
<dbReference type="Pfam" id="PF05973">
    <property type="entry name" value="Gp49"/>
    <property type="match status" value="1"/>
</dbReference>
<proteinExistence type="predicted"/>
<dbReference type="AlphaFoldDB" id="A0A8J3VA85"/>
<accession>A0A8J3VA85</accession>
<comment type="caution">
    <text evidence="1">The sequence shown here is derived from an EMBL/GenBank/DDBJ whole genome shotgun (WGS) entry which is preliminary data.</text>
</comment>
<sequence>MTWGTVELEPEVQEWLEKLSATSFARAAFYIDLLAMEGPLLGEPYTRQLDGKLRELRFHIDELSMRIGYWIAPGRRIVLLTVFCKTRMREDREVKRARRALLRCIDQAHTADEEPE</sequence>
<evidence type="ECO:0000313" key="2">
    <source>
        <dbReference type="Proteomes" id="UP000605992"/>
    </source>
</evidence>
<name>A0A8J3VA85_9ACTN</name>
<dbReference type="RefSeq" id="WP_203943253.1">
    <property type="nucleotide sequence ID" value="NZ_BOOR01000007.1"/>
</dbReference>
<evidence type="ECO:0000313" key="1">
    <source>
        <dbReference type="EMBL" id="GII52995.1"/>
    </source>
</evidence>
<dbReference type="EMBL" id="BOOR01000007">
    <property type="protein sequence ID" value="GII52995.1"/>
    <property type="molecule type" value="Genomic_DNA"/>
</dbReference>
<protein>
    <recommendedName>
        <fullName evidence="3">Addiction module toxin RelE</fullName>
    </recommendedName>
</protein>
<keyword evidence="2" id="KW-1185">Reference proteome</keyword>
<dbReference type="InterPro" id="IPR009241">
    <property type="entry name" value="HigB-like"/>
</dbReference>
<evidence type="ECO:0008006" key="3">
    <source>
        <dbReference type="Google" id="ProtNLM"/>
    </source>
</evidence>
<reference evidence="1" key="1">
    <citation type="submission" date="2021-01" db="EMBL/GenBank/DDBJ databases">
        <title>Whole genome shotgun sequence of Planotetraspora thailandica NBRC 104271.</title>
        <authorList>
            <person name="Komaki H."/>
            <person name="Tamura T."/>
        </authorList>
    </citation>
    <scope>NUCLEOTIDE SEQUENCE</scope>
    <source>
        <strain evidence="1">NBRC 104271</strain>
    </source>
</reference>
<gene>
    <name evidence="1" type="ORF">Pth03_13840</name>
</gene>
<organism evidence="1 2">
    <name type="scientific">Planotetraspora thailandica</name>
    <dbReference type="NCBI Taxonomy" id="487172"/>
    <lineage>
        <taxon>Bacteria</taxon>
        <taxon>Bacillati</taxon>
        <taxon>Actinomycetota</taxon>
        <taxon>Actinomycetes</taxon>
        <taxon>Streptosporangiales</taxon>
        <taxon>Streptosporangiaceae</taxon>
        <taxon>Planotetraspora</taxon>
    </lineage>
</organism>